<dbReference type="SUPFAM" id="SSF46767">
    <property type="entry name" value="Methylated DNA-protein cysteine methyltransferase, C-terminal domain"/>
    <property type="match status" value="1"/>
</dbReference>
<evidence type="ECO:0000256" key="4">
    <source>
        <dbReference type="ARBA" id="ARBA00022763"/>
    </source>
</evidence>
<dbReference type="InterPro" id="IPR036388">
    <property type="entry name" value="WH-like_DNA-bd_sf"/>
</dbReference>
<protein>
    <submittedName>
        <fullName evidence="8">Methylated-DNA--[protein]-cysteine S-methyltransferase</fullName>
        <ecNumber evidence="8">2.1.1.63</ecNumber>
    </submittedName>
</protein>
<dbReference type="AlphaFoldDB" id="A0A1J0ECI0"/>
<gene>
    <name evidence="8" type="ORF">EX242_08010</name>
</gene>
<dbReference type="PROSITE" id="PS00374">
    <property type="entry name" value="MGMT"/>
    <property type="match status" value="1"/>
</dbReference>
<comment type="catalytic activity">
    <reaction evidence="1">
        <text>a 4-O-methyl-thymidine in DNA + L-cysteinyl-[protein] = a thymidine in DNA + S-methyl-L-cysteinyl-[protein]</text>
        <dbReference type="Rhea" id="RHEA:53428"/>
        <dbReference type="Rhea" id="RHEA-COMP:10131"/>
        <dbReference type="Rhea" id="RHEA-COMP:10132"/>
        <dbReference type="Rhea" id="RHEA-COMP:13555"/>
        <dbReference type="Rhea" id="RHEA-COMP:13556"/>
        <dbReference type="ChEBI" id="CHEBI:29950"/>
        <dbReference type="ChEBI" id="CHEBI:82612"/>
        <dbReference type="ChEBI" id="CHEBI:137386"/>
        <dbReference type="ChEBI" id="CHEBI:137387"/>
        <dbReference type="EC" id="2.1.1.63"/>
    </reaction>
</comment>
<dbReference type="OrthoDB" id="9132167at2"/>
<dbReference type="Pfam" id="PF01035">
    <property type="entry name" value="DNA_binding_1"/>
    <property type="match status" value="1"/>
</dbReference>
<keyword evidence="5" id="KW-0234">DNA repair</keyword>
<dbReference type="RefSeq" id="WP_042845448.1">
    <property type="nucleotide sequence ID" value="NZ_ABEXNG020000044.1"/>
</dbReference>
<dbReference type="EC" id="2.1.1.63" evidence="8"/>
<dbReference type="PANTHER" id="PTHR42942:SF1">
    <property type="entry name" value="ALKYLTRANSFERASE-LIKE PROTEIN 1"/>
    <property type="match status" value="1"/>
</dbReference>
<evidence type="ECO:0000256" key="1">
    <source>
        <dbReference type="ARBA" id="ARBA00001286"/>
    </source>
</evidence>
<organism evidence="8 9">
    <name type="scientific">Providencia rettgeri</name>
    <dbReference type="NCBI Taxonomy" id="587"/>
    <lineage>
        <taxon>Bacteria</taxon>
        <taxon>Pseudomonadati</taxon>
        <taxon>Pseudomonadota</taxon>
        <taxon>Gammaproteobacteria</taxon>
        <taxon>Enterobacterales</taxon>
        <taxon>Morganellaceae</taxon>
        <taxon>Providencia</taxon>
    </lineage>
</organism>
<dbReference type="KEGG" id="prg:RB151_038740"/>
<keyword evidence="3 8" id="KW-0808">Transferase</keyword>
<proteinExistence type="predicted"/>
<evidence type="ECO:0000313" key="8">
    <source>
        <dbReference type="EMBL" id="MBX6980203.1"/>
    </source>
</evidence>
<evidence type="ECO:0000259" key="7">
    <source>
        <dbReference type="Pfam" id="PF01035"/>
    </source>
</evidence>
<dbReference type="NCBIfam" id="TIGR00589">
    <property type="entry name" value="ogt"/>
    <property type="match status" value="1"/>
</dbReference>
<evidence type="ECO:0000256" key="5">
    <source>
        <dbReference type="ARBA" id="ARBA00023204"/>
    </source>
</evidence>
<dbReference type="CDD" id="cd06445">
    <property type="entry name" value="ATase"/>
    <property type="match status" value="1"/>
</dbReference>
<dbReference type="GO" id="GO:0006281">
    <property type="term" value="P:DNA repair"/>
    <property type="evidence" value="ECO:0007669"/>
    <property type="project" value="UniProtKB-KW"/>
</dbReference>
<reference evidence="8" key="1">
    <citation type="submission" date="2019-02" db="EMBL/GenBank/DDBJ databases">
        <title>Genomic characterization of isolates from hospital effluents in KZN, South Africa.</title>
        <authorList>
            <person name="Ntshobeni N."/>
            <person name="Allam M."/>
            <person name="Ismail A."/>
            <person name="Amoako D."/>
            <person name="Essack S."/>
            <person name="Chenia H."/>
        </authorList>
    </citation>
    <scope>NUCLEOTIDE SEQUENCE</scope>
    <source>
        <strain evidence="8">AFE97_S1</strain>
    </source>
</reference>
<dbReference type="Gene3D" id="1.10.10.10">
    <property type="entry name" value="Winged helix-like DNA-binding domain superfamily/Winged helix DNA-binding domain"/>
    <property type="match status" value="1"/>
</dbReference>
<evidence type="ECO:0000256" key="2">
    <source>
        <dbReference type="ARBA" id="ARBA00022603"/>
    </source>
</evidence>
<feature type="domain" description="Methylated-DNA-[protein]-cysteine S-methyltransferase DNA binding" evidence="7">
    <location>
        <begin position="7"/>
        <end position="85"/>
    </location>
</feature>
<dbReference type="InterPro" id="IPR001497">
    <property type="entry name" value="MethylDNA_cys_MeTrfase_AS"/>
</dbReference>
<comment type="catalytic activity">
    <reaction evidence="6">
        <text>a 6-O-methyl-2'-deoxyguanosine in DNA + L-cysteinyl-[protein] = S-methyl-L-cysteinyl-[protein] + a 2'-deoxyguanosine in DNA</text>
        <dbReference type="Rhea" id="RHEA:24000"/>
        <dbReference type="Rhea" id="RHEA-COMP:10131"/>
        <dbReference type="Rhea" id="RHEA-COMP:10132"/>
        <dbReference type="Rhea" id="RHEA-COMP:11367"/>
        <dbReference type="Rhea" id="RHEA-COMP:11368"/>
        <dbReference type="ChEBI" id="CHEBI:29950"/>
        <dbReference type="ChEBI" id="CHEBI:82612"/>
        <dbReference type="ChEBI" id="CHEBI:85445"/>
        <dbReference type="ChEBI" id="CHEBI:85448"/>
        <dbReference type="EC" id="2.1.1.63"/>
    </reaction>
</comment>
<sequence>MNNAPSFRDIIYSLIGSIPKGRVVTYGTLAKMAGYPAHVRQVCQAIRTIPAGSTLPCHRIINGQGKLSVKGECYLRHKQALIDEGIIFGLNDKIKLKDYLWEGLD</sequence>
<keyword evidence="4" id="KW-0227">DNA damage</keyword>
<dbReference type="PANTHER" id="PTHR42942">
    <property type="entry name" value="6-O-METHYLGUANINE DNA METHYLTRANSFERASE"/>
    <property type="match status" value="1"/>
</dbReference>
<comment type="caution">
    <text evidence="8">The sequence shown here is derived from an EMBL/GenBank/DDBJ whole genome shotgun (WGS) entry which is preliminary data.</text>
</comment>
<name>A0A1J0ECI0_PRORE</name>
<dbReference type="InterPro" id="IPR036217">
    <property type="entry name" value="MethylDNA_cys_MeTrfase_DNAb"/>
</dbReference>
<evidence type="ECO:0000256" key="3">
    <source>
        <dbReference type="ARBA" id="ARBA00022679"/>
    </source>
</evidence>
<accession>A0A1J0ECI0</accession>
<evidence type="ECO:0000256" key="6">
    <source>
        <dbReference type="ARBA" id="ARBA00049348"/>
    </source>
</evidence>
<keyword evidence="2 8" id="KW-0489">Methyltransferase</keyword>
<dbReference type="EMBL" id="SHDO01000008">
    <property type="protein sequence ID" value="MBX6980203.1"/>
    <property type="molecule type" value="Genomic_DNA"/>
</dbReference>
<dbReference type="InterPro" id="IPR014048">
    <property type="entry name" value="MethylDNA_cys_MeTrfase_DNA-bd"/>
</dbReference>
<dbReference type="GO" id="GO:0003908">
    <property type="term" value="F:methylated-DNA-[protein]-cysteine S-methyltransferase activity"/>
    <property type="evidence" value="ECO:0007669"/>
    <property type="project" value="UniProtKB-EC"/>
</dbReference>
<dbReference type="GO" id="GO:0032259">
    <property type="term" value="P:methylation"/>
    <property type="evidence" value="ECO:0007669"/>
    <property type="project" value="UniProtKB-KW"/>
</dbReference>
<dbReference type="Proteomes" id="UP000824410">
    <property type="component" value="Unassembled WGS sequence"/>
</dbReference>
<evidence type="ECO:0000313" key="9">
    <source>
        <dbReference type="Proteomes" id="UP000824410"/>
    </source>
</evidence>
<dbReference type="InterPro" id="IPR052520">
    <property type="entry name" value="ATL_DNA_repair"/>
</dbReference>